<protein>
    <submittedName>
        <fullName evidence="2">Cyclic nucleotide-binding domain-containing protein</fullName>
    </submittedName>
</protein>
<name>A0ABN0ZI30_9ACTN</name>
<evidence type="ECO:0000313" key="2">
    <source>
        <dbReference type="EMBL" id="GAA0448473.1"/>
    </source>
</evidence>
<dbReference type="RefSeq" id="WP_346093373.1">
    <property type="nucleotide sequence ID" value="NZ_BAAABY010000009.1"/>
</dbReference>
<proteinExistence type="predicted"/>
<dbReference type="InterPro" id="IPR014710">
    <property type="entry name" value="RmlC-like_jellyroll"/>
</dbReference>
<comment type="caution">
    <text evidence="2">The sequence shown here is derived from an EMBL/GenBank/DDBJ whole genome shotgun (WGS) entry which is preliminary data.</text>
</comment>
<dbReference type="InterPro" id="IPR018490">
    <property type="entry name" value="cNMP-bd_dom_sf"/>
</dbReference>
<dbReference type="InterPro" id="IPR000595">
    <property type="entry name" value="cNMP-bd_dom"/>
</dbReference>
<reference evidence="2 3" key="1">
    <citation type="journal article" date="2019" name="Int. J. Syst. Evol. Microbiol.">
        <title>The Global Catalogue of Microorganisms (GCM) 10K type strain sequencing project: providing services to taxonomists for standard genome sequencing and annotation.</title>
        <authorList>
            <consortium name="The Broad Institute Genomics Platform"/>
            <consortium name="The Broad Institute Genome Sequencing Center for Infectious Disease"/>
            <person name="Wu L."/>
            <person name="Ma J."/>
        </authorList>
    </citation>
    <scope>NUCLEOTIDE SEQUENCE [LARGE SCALE GENOMIC DNA]</scope>
    <source>
        <strain evidence="2 3">JCM 4805</strain>
    </source>
</reference>
<evidence type="ECO:0000313" key="3">
    <source>
        <dbReference type="Proteomes" id="UP001500909"/>
    </source>
</evidence>
<dbReference type="Pfam" id="PF00027">
    <property type="entry name" value="cNMP_binding"/>
    <property type="match status" value="1"/>
</dbReference>
<dbReference type="PROSITE" id="PS50042">
    <property type="entry name" value="CNMP_BINDING_3"/>
    <property type="match status" value="1"/>
</dbReference>
<dbReference type="CDD" id="cd00038">
    <property type="entry name" value="CAP_ED"/>
    <property type="match status" value="1"/>
</dbReference>
<evidence type="ECO:0000259" key="1">
    <source>
        <dbReference type="PROSITE" id="PS50042"/>
    </source>
</evidence>
<sequence>MKTVTGRFGALSAEQSRTLMALGREVSFPAGTRIFEEGRPADRFWILRSGAVQLDLHVPGRRPAIIETLGQGDLLGWAWLFPPRSWHLGAAALSPVRAWEFDAEAVRGLCHEDPVLGHDLVLACAEVIGHRLQCARTRLMDLYGPHGSGV</sequence>
<gene>
    <name evidence="2" type="ORF">GCM10010361_10530</name>
</gene>
<dbReference type="Proteomes" id="UP001500909">
    <property type="component" value="Unassembled WGS sequence"/>
</dbReference>
<organism evidence="2 3">
    <name type="scientific">Streptomyces olivaceiscleroticus</name>
    <dbReference type="NCBI Taxonomy" id="68245"/>
    <lineage>
        <taxon>Bacteria</taxon>
        <taxon>Bacillati</taxon>
        <taxon>Actinomycetota</taxon>
        <taxon>Actinomycetes</taxon>
        <taxon>Kitasatosporales</taxon>
        <taxon>Streptomycetaceae</taxon>
        <taxon>Streptomyces</taxon>
    </lineage>
</organism>
<dbReference type="Gene3D" id="2.60.120.10">
    <property type="entry name" value="Jelly Rolls"/>
    <property type="match status" value="1"/>
</dbReference>
<dbReference type="EMBL" id="BAAABY010000009">
    <property type="protein sequence ID" value="GAA0448473.1"/>
    <property type="molecule type" value="Genomic_DNA"/>
</dbReference>
<dbReference type="PANTHER" id="PTHR24567:SF74">
    <property type="entry name" value="HTH-TYPE TRANSCRIPTIONAL REGULATOR ARCR"/>
    <property type="match status" value="1"/>
</dbReference>
<keyword evidence="3" id="KW-1185">Reference proteome</keyword>
<feature type="domain" description="Cyclic nucleotide-binding" evidence="1">
    <location>
        <begin position="7"/>
        <end position="109"/>
    </location>
</feature>
<dbReference type="SMART" id="SM00100">
    <property type="entry name" value="cNMP"/>
    <property type="match status" value="1"/>
</dbReference>
<dbReference type="InterPro" id="IPR050397">
    <property type="entry name" value="Env_Response_Regulators"/>
</dbReference>
<dbReference type="PANTHER" id="PTHR24567">
    <property type="entry name" value="CRP FAMILY TRANSCRIPTIONAL REGULATORY PROTEIN"/>
    <property type="match status" value="1"/>
</dbReference>
<dbReference type="SUPFAM" id="SSF51206">
    <property type="entry name" value="cAMP-binding domain-like"/>
    <property type="match status" value="1"/>
</dbReference>
<accession>A0ABN0ZI30</accession>